<evidence type="ECO:0000313" key="2">
    <source>
        <dbReference type="Proteomes" id="UP000034164"/>
    </source>
</evidence>
<dbReference type="VEuPathDB" id="FungiDB:EMCG_01879"/>
<organism evidence="1 2">
    <name type="scientific">[Emmonsia] crescens</name>
    <dbReference type="NCBI Taxonomy" id="73230"/>
    <lineage>
        <taxon>Eukaryota</taxon>
        <taxon>Fungi</taxon>
        <taxon>Dikarya</taxon>
        <taxon>Ascomycota</taxon>
        <taxon>Pezizomycotina</taxon>
        <taxon>Eurotiomycetes</taxon>
        <taxon>Eurotiomycetidae</taxon>
        <taxon>Onygenales</taxon>
        <taxon>Ajellomycetaceae</taxon>
        <taxon>Emergomyces</taxon>
    </lineage>
</organism>
<accession>A0A0G2I0V9</accession>
<proteinExistence type="predicted"/>
<reference evidence="2" key="1">
    <citation type="journal article" date="2015" name="PLoS Genet.">
        <title>The dynamic genome and transcriptome of the human fungal pathogen Blastomyces and close relative Emmonsia.</title>
        <authorList>
            <person name="Munoz J.F."/>
            <person name="Gauthier G.M."/>
            <person name="Desjardins C.A."/>
            <person name="Gallo J.E."/>
            <person name="Holder J."/>
            <person name="Sullivan T.D."/>
            <person name="Marty A.J."/>
            <person name="Carmen J.C."/>
            <person name="Chen Z."/>
            <person name="Ding L."/>
            <person name="Gujja S."/>
            <person name="Magrini V."/>
            <person name="Misas E."/>
            <person name="Mitreva M."/>
            <person name="Priest M."/>
            <person name="Saif S."/>
            <person name="Whiston E.A."/>
            <person name="Young S."/>
            <person name="Zeng Q."/>
            <person name="Goldman W.E."/>
            <person name="Mardis E.R."/>
            <person name="Taylor J.W."/>
            <person name="McEwen J.G."/>
            <person name="Clay O.K."/>
            <person name="Klein B.S."/>
            <person name="Cuomo C.A."/>
        </authorList>
    </citation>
    <scope>NUCLEOTIDE SEQUENCE [LARGE SCALE GENOMIC DNA]</scope>
    <source>
        <strain evidence="2">UAMH 3008</strain>
    </source>
</reference>
<dbReference type="Proteomes" id="UP000034164">
    <property type="component" value="Unassembled WGS sequence"/>
</dbReference>
<dbReference type="EMBL" id="LCZI01000922">
    <property type="protein sequence ID" value="KKZ63775.1"/>
    <property type="molecule type" value="Genomic_DNA"/>
</dbReference>
<gene>
    <name evidence="1" type="ORF">EMCG_01879</name>
</gene>
<evidence type="ECO:0000313" key="1">
    <source>
        <dbReference type="EMBL" id="KKZ63775.1"/>
    </source>
</evidence>
<name>A0A0G2I0V9_9EURO</name>
<comment type="caution">
    <text evidence="1">The sequence shown here is derived from an EMBL/GenBank/DDBJ whole genome shotgun (WGS) entry which is preliminary data.</text>
</comment>
<sequence length="92" mass="9927">MILPTELCHPSSIESLQDHRLNMPSSESSKHGPLSLHDLVHHTSNSSQIGVCNTQDLTALLNDLPLLDEDAAEASPSLLSIISLNGSLEEFL</sequence>
<protein>
    <submittedName>
        <fullName evidence="1">Uncharacterized protein</fullName>
    </submittedName>
</protein>
<dbReference type="AlphaFoldDB" id="A0A0G2I0V9"/>